<name>A0A1F5A4Z1_9BACT</name>
<evidence type="ECO:0000256" key="5">
    <source>
        <dbReference type="RuleBase" id="RU003651"/>
    </source>
</evidence>
<evidence type="ECO:0000256" key="4">
    <source>
        <dbReference type="ARBA" id="ARBA00022840"/>
    </source>
</evidence>
<dbReference type="SMART" id="SM00382">
    <property type="entry name" value="AAA"/>
    <property type="match status" value="2"/>
</dbReference>
<dbReference type="SUPFAM" id="SSF52540">
    <property type="entry name" value="P-loop containing nucleoside triphosphate hydrolases"/>
    <property type="match status" value="2"/>
</dbReference>
<dbReference type="PANTHER" id="PTHR23077">
    <property type="entry name" value="AAA-FAMILY ATPASE"/>
    <property type="match status" value="1"/>
</dbReference>
<organism evidence="9 10">
    <name type="scientific">Candidatus Sediminicultor quintus</name>
    <dbReference type="NCBI Taxonomy" id="1797291"/>
    <lineage>
        <taxon>Bacteria</taxon>
        <taxon>Pseudomonadati</taxon>
        <taxon>Atribacterota</taxon>
        <taxon>Candidatus Phoenicimicrobiia</taxon>
        <taxon>Candidatus Pheonicimicrobiales</taxon>
        <taxon>Candidatus Phoenicimicrobiaceae</taxon>
        <taxon>Candidatus Sediminicultor</taxon>
    </lineage>
</organism>
<dbReference type="Pfam" id="PF00004">
    <property type="entry name" value="AAA"/>
    <property type="match status" value="2"/>
</dbReference>
<dbReference type="SMART" id="SM01073">
    <property type="entry name" value="CDC48_N"/>
    <property type="match status" value="1"/>
</dbReference>
<evidence type="ECO:0000313" key="9">
    <source>
        <dbReference type="EMBL" id="OGD13630.1"/>
    </source>
</evidence>
<dbReference type="InterPro" id="IPR027417">
    <property type="entry name" value="P-loop_NTPase"/>
</dbReference>
<dbReference type="InterPro" id="IPR003959">
    <property type="entry name" value="ATPase_AAA_core"/>
</dbReference>
<keyword evidence="4 5" id="KW-0067">ATP-binding</keyword>
<dbReference type="Gene3D" id="1.10.8.60">
    <property type="match status" value="2"/>
</dbReference>
<dbReference type="NCBIfam" id="TIGR01243">
    <property type="entry name" value="CDC48"/>
    <property type="match status" value="1"/>
</dbReference>
<dbReference type="AlphaFoldDB" id="A0A1F5A4Z1"/>
<dbReference type="SUPFAM" id="SSF50692">
    <property type="entry name" value="ADC-like"/>
    <property type="match status" value="1"/>
</dbReference>
<feature type="domain" description="AAA+ ATPase" evidence="6">
    <location>
        <begin position="491"/>
        <end position="629"/>
    </location>
</feature>
<dbReference type="Gene3D" id="2.40.40.20">
    <property type="match status" value="1"/>
</dbReference>
<dbReference type="InterPro" id="IPR041569">
    <property type="entry name" value="AAA_lid_3"/>
</dbReference>
<dbReference type="InterPro" id="IPR029067">
    <property type="entry name" value="CDC48_domain_2-like_sf"/>
</dbReference>
<dbReference type="InterPro" id="IPR004201">
    <property type="entry name" value="Cdc48_dom2"/>
</dbReference>
<protein>
    <submittedName>
        <fullName evidence="9">AAA family ATPase</fullName>
    </submittedName>
</protein>
<dbReference type="InterPro" id="IPR003960">
    <property type="entry name" value="ATPase_AAA_CS"/>
</dbReference>
<dbReference type="FunFam" id="3.40.50.300:FF:000018">
    <property type="entry name" value="Cell division control 48"/>
    <property type="match status" value="1"/>
</dbReference>
<evidence type="ECO:0000259" key="7">
    <source>
        <dbReference type="SMART" id="SM01072"/>
    </source>
</evidence>
<dbReference type="GO" id="GO:0005737">
    <property type="term" value="C:cytoplasm"/>
    <property type="evidence" value="ECO:0007669"/>
    <property type="project" value="UniProtKB-ARBA"/>
</dbReference>
<dbReference type="InterPro" id="IPR003593">
    <property type="entry name" value="AAA+_ATPase"/>
</dbReference>
<dbReference type="InterPro" id="IPR009010">
    <property type="entry name" value="Asp_de-COase-like_dom_sf"/>
</dbReference>
<feature type="domain" description="CDC48" evidence="7">
    <location>
        <begin position="108"/>
        <end position="174"/>
    </location>
</feature>
<comment type="similarity">
    <text evidence="1">Belongs to the AAA ATPase family. CDC48 subfamily.</text>
</comment>
<dbReference type="PANTHER" id="PTHR23077:SF171">
    <property type="entry name" value="NUCLEAR VALOSIN-CONTAINING PROTEIN-LIKE"/>
    <property type="match status" value="1"/>
</dbReference>
<dbReference type="SUPFAM" id="SSF54585">
    <property type="entry name" value="Cdc48 domain 2-like"/>
    <property type="match status" value="1"/>
</dbReference>
<dbReference type="EMBL" id="MEYH01000105">
    <property type="protein sequence ID" value="OGD13630.1"/>
    <property type="molecule type" value="Genomic_DNA"/>
</dbReference>
<dbReference type="Pfam" id="PF02933">
    <property type="entry name" value="CDC48_2"/>
    <property type="match status" value="1"/>
</dbReference>
<evidence type="ECO:0000256" key="3">
    <source>
        <dbReference type="ARBA" id="ARBA00022741"/>
    </source>
</evidence>
<dbReference type="PROSITE" id="PS00674">
    <property type="entry name" value="AAA"/>
    <property type="match status" value="1"/>
</dbReference>
<keyword evidence="3 5" id="KW-0547">Nucleotide-binding</keyword>
<comment type="caution">
    <text evidence="9">The sequence shown here is derived from an EMBL/GenBank/DDBJ whole genome shotgun (WGS) entry which is preliminary data.</text>
</comment>
<evidence type="ECO:0000259" key="8">
    <source>
        <dbReference type="SMART" id="SM01073"/>
    </source>
</evidence>
<dbReference type="FunFam" id="1.10.8.60:FF:000057">
    <property type="entry name" value="AAA family ATPase, CDC48 subfamily"/>
    <property type="match status" value="1"/>
</dbReference>
<dbReference type="CDD" id="cd19511">
    <property type="entry name" value="RecA-like_CDC48_r2-like"/>
    <property type="match status" value="1"/>
</dbReference>
<dbReference type="GO" id="GO:0005524">
    <property type="term" value="F:ATP binding"/>
    <property type="evidence" value="ECO:0007669"/>
    <property type="project" value="UniProtKB-KW"/>
</dbReference>
<proteinExistence type="inferred from homology"/>
<evidence type="ECO:0000256" key="1">
    <source>
        <dbReference type="ARBA" id="ARBA00009833"/>
    </source>
</evidence>
<feature type="domain" description="AAA+ ATPase" evidence="6">
    <location>
        <begin position="216"/>
        <end position="354"/>
    </location>
</feature>
<dbReference type="InterPro" id="IPR050168">
    <property type="entry name" value="AAA_ATPase_domain"/>
</dbReference>
<dbReference type="InterPro" id="IPR005938">
    <property type="entry name" value="AAA_ATPase_CDC48"/>
</dbReference>
<dbReference type="InterPro" id="IPR003338">
    <property type="entry name" value="CDC4_N-term_subdom"/>
</dbReference>
<dbReference type="FunFam" id="2.40.40.20:FF:000007">
    <property type="entry name" value="AAA family ATPase"/>
    <property type="match status" value="1"/>
</dbReference>
<dbReference type="FunFam" id="3.40.50.300:FF:000012">
    <property type="entry name" value="Transitional endoplasmic reticulum ATPase"/>
    <property type="match status" value="1"/>
</dbReference>
<dbReference type="CDD" id="cd19503">
    <property type="entry name" value="RecA-like_CDC48_NLV2_r1-like"/>
    <property type="match status" value="1"/>
</dbReference>
<sequence>MAKNTKLTLKVSEAKAKDVGRAIVRIDPADFQKIGLEVGDIIEVEGKRKSVAKIMPAYPEDRGKSIIQMDGLLRENAQAGLDEKVGIQKCECKLADKIVLSPLTLIKSMRGAEDTKYLGSLLEGLPLVEGDRIRANLFGARSFDFVVVSTFPAQQPVFIHSGTTIKMKEEKEVTGKQLKISYEDIGGLGKEIQRIREMIELPLKYPQVFERLGIEPPKGVLLYGPPGTGKTLIARAVANETDAYFTHISGPEIMGKFYGESEGRLRGVFDDARANAPAIIFIDEIDAIAPKREEMGGEKQVERRVVAQLLSLLDGLKSRGQVIVIGATNIPNTIDPALRRPGRFDREISIPVPDKNGRLEILQIYTRGMPLSEDVSLEKLAEITHGFVGADLEALGREAAMSALRKVLPKIDFEMADIPYETLMELQVKMDNFLEAMKEVEPSAIREVFVEVPNVKWEDVGGLENIKQELKEAIEWPLKYAEVFKEAHTNPPKGILLYGSPGTGKTLLAKAVANESGVNFISVKGPSLISKYVGESERGIREVFKKARQVSPTILFFDEIDAIVPKRSSASTDGHVTERVLSQFLTELDGIEELKGVLVLASTNRLDLVDGALLRSGRFDLILELPTPDEKTREEIFKIHTKNKPLAENVNLKNLAKETEGKVGSDIELICRKAAMFAIREYLSEKPDISNSANRKSKFNISSKHFKEAVELIREQNNKKKT</sequence>
<keyword evidence="2" id="KW-0677">Repeat</keyword>
<dbReference type="Pfam" id="PF17862">
    <property type="entry name" value="AAA_lid_3"/>
    <property type="match status" value="2"/>
</dbReference>
<dbReference type="Pfam" id="PF02359">
    <property type="entry name" value="CDC48_N"/>
    <property type="match status" value="1"/>
</dbReference>
<dbReference type="SMART" id="SM01072">
    <property type="entry name" value="CDC48_2"/>
    <property type="match status" value="1"/>
</dbReference>
<evidence type="ECO:0000313" key="10">
    <source>
        <dbReference type="Proteomes" id="UP000177701"/>
    </source>
</evidence>
<dbReference type="STRING" id="1797291.A2V47_06520"/>
<dbReference type="GO" id="GO:0016887">
    <property type="term" value="F:ATP hydrolysis activity"/>
    <property type="evidence" value="ECO:0007669"/>
    <property type="project" value="InterPro"/>
</dbReference>
<accession>A0A1F5A4Z1</accession>
<dbReference type="Proteomes" id="UP000177701">
    <property type="component" value="Unassembled WGS sequence"/>
</dbReference>
<dbReference type="Gene3D" id="3.40.50.300">
    <property type="entry name" value="P-loop containing nucleotide triphosphate hydrolases"/>
    <property type="match status" value="2"/>
</dbReference>
<dbReference type="Gene3D" id="3.10.330.10">
    <property type="match status" value="1"/>
</dbReference>
<evidence type="ECO:0000256" key="2">
    <source>
        <dbReference type="ARBA" id="ARBA00022737"/>
    </source>
</evidence>
<feature type="domain" description="CDC48 N-terminal subdomain" evidence="8">
    <location>
        <begin position="8"/>
        <end position="92"/>
    </location>
</feature>
<reference evidence="9 10" key="1">
    <citation type="journal article" date="2016" name="Nat. Commun.">
        <title>Thousands of microbial genomes shed light on interconnected biogeochemical processes in an aquifer system.</title>
        <authorList>
            <person name="Anantharaman K."/>
            <person name="Brown C.T."/>
            <person name="Hug L.A."/>
            <person name="Sharon I."/>
            <person name="Castelle C.J."/>
            <person name="Probst A.J."/>
            <person name="Thomas B.C."/>
            <person name="Singh A."/>
            <person name="Wilkins M.J."/>
            <person name="Karaoz U."/>
            <person name="Brodie E.L."/>
            <person name="Williams K.H."/>
            <person name="Hubbard S.S."/>
            <person name="Banfield J.F."/>
        </authorList>
    </citation>
    <scope>NUCLEOTIDE SEQUENCE [LARGE SCALE GENOMIC DNA]</scope>
</reference>
<evidence type="ECO:0000259" key="6">
    <source>
        <dbReference type="SMART" id="SM00382"/>
    </source>
</evidence>
<gene>
    <name evidence="9" type="ORF">A2V47_06520</name>
</gene>